<reference evidence="3 4" key="1">
    <citation type="journal article" date="2019" name="Appl. Microbiol. Biotechnol.">
        <title>Uncovering carbohydrate metabolism through a genotype-phenotype association study of 56 lactic acid bacteria genomes.</title>
        <authorList>
            <person name="Buron-Moles G."/>
            <person name="Chailyan A."/>
            <person name="Dolejs I."/>
            <person name="Forster J."/>
            <person name="Miks M.H."/>
        </authorList>
    </citation>
    <scope>NUCLEOTIDE SEQUENCE [LARGE SCALE GENOMIC DNA]</scope>
    <source>
        <strain evidence="3 4">ATCC 4005</strain>
    </source>
</reference>
<accession>A0A4R5NTU3</accession>
<dbReference type="InterPro" id="IPR012867">
    <property type="entry name" value="DUF1648"/>
</dbReference>
<name>A0A4R5NTU3_LENBU</name>
<organism evidence="3 4">
    <name type="scientific">Lentilactobacillus buchneri DSM 20057</name>
    <dbReference type="NCBI Taxonomy" id="1423728"/>
    <lineage>
        <taxon>Bacteria</taxon>
        <taxon>Bacillati</taxon>
        <taxon>Bacillota</taxon>
        <taxon>Bacilli</taxon>
        <taxon>Lactobacillales</taxon>
        <taxon>Lactobacillaceae</taxon>
        <taxon>Lentilactobacillus</taxon>
    </lineage>
</organism>
<keyword evidence="1" id="KW-1133">Transmembrane helix</keyword>
<dbReference type="Proteomes" id="UP000295181">
    <property type="component" value="Unassembled WGS sequence"/>
</dbReference>
<keyword evidence="1" id="KW-0812">Transmembrane</keyword>
<dbReference type="GeneID" id="72460633"/>
<dbReference type="RefSeq" id="WP_013728704.1">
    <property type="nucleotide sequence ID" value="NZ_AZDM01000019.1"/>
</dbReference>
<keyword evidence="1" id="KW-0472">Membrane</keyword>
<protein>
    <recommendedName>
        <fullName evidence="2">DUF1648 domain-containing protein</fullName>
    </recommendedName>
</protein>
<sequence length="118" mass="13147">MNFSILISKVYSKILAVHWCVTIITAMAAIVFYPRLPQIVPTHFGFGVADSPGTKMTIFILPVTLIVLGLISAPKRIDQRFADYTIFNAAVKSLMIVIMVLVWVGAGTAFFTYYELAW</sequence>
<evidence type="ECO:0000313" key="3">
    <source>
        <dbReference type="EMBL" id="TDG80350.1"/>
    </source>
</evidence>
<dbReference type="AlphaFoldDB" id="A0A4R5NTU3"/>
<evidence type="ECO:0000259" key="2">
    <source>
        <dbReference type="Pfam" id="PF07853"/>
    </source>
</evidence>
<feature type="transmembrane region" description="Helical" evidence="1">
    <location>
        <begin position="53"/>
        <end position="73"/>
    </location>
</feature>
<dbReference type="Pfam" id="PF07853">
    <property type="entry name" value="DUF1648"/>
    <property type="match status" value="1"/>
</dbReference>
<comment type="caution">
    <text evidence="3">The sequence shown here is derived from an EMBL/GenBank/DDBJ whole genome shotgun (WGS) entry which is preliminary data.</text>
</comment>
<proteinExistence type="predicted"/>
<evidence type="ECO:0000256" key="1">
    <source>
        <dbReference type="SAM" id="Phobius"/>
    </source>
</evidence>
<gene>
    <name evidence="3" type="ORF">C5L32_000876</name>
</gene>
<evidence type="ECO:0000313" key="4">
    <source>
        <dbReference type="Proteomes" id="UP000295181"/>
    </source>
</evidence>
<dbReference type="EMBL" id="PUFP01000017">
    <property type="protein sequence ID" value="TDG80350.1"/>
    <property type="molecule type" value="Genomic_DNA"/>
</dbReference>
<feature type="transmembrane region" description="Helical" evidence="1">
    <location>
        <begin position="94"/>
        <end position="114"/>
    </location>
</feature>
<feature type="domain" description="DUF1648" evidence="2">
    <location>
        <begin position="21"/>
        <end position="65"/>
    </location>
</feature>
<feature type="transmembrane region" description="Helical" evidence="1">
    <location>
        <begin position="12"/>
        <end position="33"/>
    </location>
</feature>